<protein>
    <submittedName>
        <fullName evidence="1">Uncharacterized protein</fullName>
    </submittedName>
</protein>
<sequence>MAVAGMKPSAAMLEPAMVAPVTLRNWRLDIWFMESSVRSLFVSQSNVITAKKYFRSETQQNQLIVASLRIITYQKQRIYLMRKHVISQNAI</sequence>
<accession>A0A7W5E6G5</accession>
<name>A0A7W5E6G5_9BURK</name>
<organism evidence="1 2">
    <name type="scientific">Pseudoduganella umbonata</name>
    <dbReference type="NCBI Taxonomy" id="864828"/>
    <lineage>
        <taxon>Bacteria</taxon>
        <taxon>Pseudomonadati</taxon>
        <taxon>Pseudomonadota</taxon>
        <taxon>Betaproteobacteria</taxon>
        <taxon>Burkholderiales</taxon>
        <taxon>Oxalobacteraceae</taxon>
        <taxon>Telluria group</taxon>
        <taxon>Pseudoduganella</taxon>
    </lineage>
</organism>
<evidence type="ECO:0000313" key="1">
    <source>
        <dbReference type="EMBL" id="MBB3219471.1"/>
    </source>
</evidence>
<dbReference type="Proteomes" id="UP000584325">
    <property type="component" value="Unassembled WGS sequence"/>
</dbReference>
<proteinExistence type="predicted"/>
<evidence type="ECO:0000313" key="2">
    <source>
        <dbReference type="Proteomes" id="UP000584325"/>
    </source>
</evidence>
<dbReference type="AlphaFoldDB" id="A0A7W5E6G5"/>
<reference evidence="1 2" key="1">
    <citation type="submission" date="2020-08" db="EMBL/GenBank/DDBJ databases">
        <title>Genomic Encyclopedia of Type Strains, Phase III (KMG-III): the genomes of soil and plant-associated and newly described type strains.</title>
        <authorList>
            <person name="Whitman W."/>
        </authorList>
    </citation>
    <scope>NUCLEOTIDE SEQUENCE [LARGE SCALE GENOMIC DNA]</scope>
    <source>
        <strain evidence="1 2">CECT 7753</strain>
    </source>
</reference>
<comment type="caution">
    <text evidence="1">The sequence shown here is derived from an EMBL/GenBank/DDBJ whole genome shotgun (WGS) entry which is preliminary data.</text>
</comment>
<dbReference type="RefSeq" id="WP_175424634.1">
    <property type="nucleotide sequence ID" value="NZ_CP040017.1"/>
</dbReference>
<gene>
    <name evidence="1" type="ORF">FHS02_000258</name>
</gene>
<dbReference type="EMBL" id="JACHXS010000001">
    <property type="protein sequence ID" value="MBB3219471.1"/>
    <property type="molecule type" value="Genomic_DNA"/>
</dbReference>